<feature type="transmembrane region" description="Helical" evidence="8">
    <location>
        <begin position="25"/>
        <end position="45"/>
    </location>
</feature>
<dbReference type="EMBL" id="AMRJ01000012">
    <property type="protein sequence ID" value="EKF74387.1"/>
    <property type="molecule type" value="Genomic_DNA"/>
</dbReference>
<evidence type="ECO:0000256" key="8">
    <source>
        <dbReference type="RuleBase" id="RU361157"/>
    </source>
</evidence>
<dbReference type="InterPro" id="IPR000412">
    <property type="entry name" value="ABC_2_transport"/>
</dbReference>
<keyword evidence="11" id="KW-1185">Reference proteome</keyword>
<gene>
    <name evidence="10" type="ORF">A11A3_09310</name>
</gene>
<sequence>MTGFNLRRLLAVVFKEISQLRRDRLTYAMIIGIPTMQLILFGYAINLDVRGLPAAVVDQAQTSHSRQLLDELRQSQVLDFRDTLPTPASANRALESGDVKVAVVIPADFEQRLARPGRPVIQVLVDGSDQVVQQAARQMSQFPVREFLSGQAIATPTPQVQVATYYNPQRDAPLNTVPGLIGVILTMTMVMFTAIALVREREHGNQEFLITTPLSSAELTIGKVLPFVAIGLVQTTLILMLGYFIFDVPVRGSLLDLYASALVFIVATLSLGIFISTFVSSQFQAMQAAIFTFLPQLLLSGFMFPYEGMPKLAQWIAEVLPLTHFVRLVRGIMLRGASFGDLWVDLVALAVFALVAMVVATLRVHKRLD</sequence>
<dbReference type="Pfam" id="PF12698">
    <property type="entry name" value="ABC2_membrane_3"/>
    <property type="match status" value="1"/>
</dbReference>
<feature type="transmembrane region" description="Helical" evidence="8">
    <location>
        <begin position="286"/>
        <end position="306"/>
    </location>
</feature>
<dbReference type="Gene3D" id="3.40.1710.10">
    <property type="entry name" value="abc type-2 transporter like domain"/>
    <property type="match status" value="1"/>
</dbReference>
<protein>
    <recommendedName>
        <fullName evidence="8">Transport permease protein</fullName>
    </recommendedName>
</protein>
<dbReference type="PANTHER" id="PTHR30294:SF29">
    <property type="entry name" value="MULTIDRUG ABC TRANSPORTER PERMEASE YBHS-RELATED"/>
    <property type="match status" value="1"/>
</dbReference>
<name>L0WE20_9GAMM</name>
<evidence type="ECO:0000256" key="5">
    <source>
        <dbReference type="ARBA" id="ARBA00022692"/>
    </source>
</evidence>
<keyword evidence="6 8" id="KW-1133">Transmembrane helix</keyword>
<evidence type="ECO:0000313" key="11">
    <source>
        <dbReference type="Proteomes" id="UP000010164"/>
    </source>
</evidence>
<keyword evidence="7 8" id="KW-0472">Membrane</keyword>
<feature type="domain" description="ABC transmembrane type-2" evidence="9">
    <location>
        <begin position="129"/>
        <end position="367"/>
    </location>
</feature>
<dbReference type="STRING" id="1177179.A11A3_09310"/>
<feature type="transmembrane region" description="Helical" evidence="8">
    <location>
        <begin position="342"/>
        <end position="362"/>
    </location>
</feature>
<feature type="transmembrane region" description="Helical" evidence="8">
    <location>
        <begin position="177"/>
        <end position="198"/>
    </location>
</feature>
<dbReference type="GO" id="GO:0140359">
    <property type="term" value="F:ABC-type transporter activity"/>
    <property type="evidence" value="ECO:0007669"/>
    <property type="project" value="InterPro"/>
</dbReference>
<reference evidence="10 11" key="1">
    <citation type="journal article" date="2012" name="J. Bacteriol.">
        <title>Genome Sequence of the Alkane-Degrading Bacterium Alcanivorax hongdengensis Type Strain A-11-3.</title>
        <authorList>
            <person name="Lai Q."/>
            <person name="Shao Z."/>
        </authorList>
    </citation>
    <scope>NUCLEOTIDE SEQUENCE [LARGE SCALE GENOMIC DNA]</scope>
    <source>
        <strain evidence="10 11">A-11-3</strain>
    </source>
</reference>
<dbReference type="GO" id="GO:0043190">
    <property type="term" value="C:ATP-binding cassette (ABC) transporter complex"/>
    <property type="evidence" value="ECO:0007669"/>
    <property type="project" value="InterPro"/>
</dbReference>
<feature type="transmembrane region" description="Helical" evidence="8">
    <location>
        <begin position="224"/>
        <end position="246"/>
    </location>
</feature>
<dbReference type="InterPro" id="IPR047817">
    <property type="entry name" value="ABC2_TM_bact-type"/>
</dbReference>
<dbReference type="InterPro" id="IPR051449">
    <property type="entry name" value="ABC-2_transporter_component"/>
</dbReference>
<accession>L0WE20</accession>
<evidence type="ECO:0000256" key="2">
    <source>
        <dbReference type="ARBA" id="ARBA00007783"/>
    </source>
</evidence>
<evidence type="ECO:0000256" key="4">
    <source>
        <dbReference type="ARBA" id="ARBA00022475"/>
    </source>
</evidence>
<dbReference type="InterPro" id="IPR013525">
    <property type="entry name" value="ABC2_TM"/>
</dbReference>
<evidence type="ECO:0000259" key="9">
    <source>
        <dbReference type="PROSITE" id="PS51012"/>
    </source>
</evidence>
<comment type="subcellular location">
    <subcellularLocation>
        <location evidence="8">Cell inner membrane</location>
        <topology evidence="8">Multi-pass membrane protein</topology>
    </subcellularLocation>
    <subcellularLocation>
        <location evidence="1">Cell membrane</location>
        <topology evidence="1">Multi-pass membrane protein</topology>
    </subcellularLocation>
</comment>
<keyword evidence="3 8" id="KW-0813">Transport</keyword>
<dbReference type="PROSITE" id="PS51012">
    <property type="entry name" value="ABC_TM2"/>
    <property type="match status" value="1"/>
</dbReference>
<dbReference type="eggNOG" id="COG0842">
    <property type="taxonomic scope" value="Bacteria"/>
</dbReference>
<organism evidence="10 11">
    <name type="scientific">Alcanivorax hongdengensis A-11-3</name>
    <dbReference type="NCBI Taxonomy" id="1177179"/>
    <lineage>
        <taxon>Bacteria</taxon>
        <taxon>Pseudomonadati</taxon>
        <taxon>Pseudomonadota</taxon>
        <taxon>Gammaproteobacteria</taxon>
        <taxon>Oceanospirillales</taxon>
        <taxon>Alcanivoracaceae</taxon>
        <taxon>Alcanivorax</taxon>
    </lineage>
</organism>
<dbReference type="Proteomes" id="UP000010164">
    <property type="component" value="Unassembled WGS sequence"/>
</dbReference>
<evidence type="ECO:0000256" key="7">
    <source>
        <dbReference type="ARBA" id="ARBA00023136"/>
    </source>
</evidence>
<evidence type="ECO:0000256" key="1">
    <source>
        <dbReference type="ARBA" id="ARBA00004651"/>
    </source>
</evidence>
<comment type="caution">
    <text evidence="10">The sequence shown here is derived from an EMBL/GenBank/DDBJ whole genome shotgun (WGS) entry which is preliminary data.</text>
</comment>
<dbReference type="PANTHER" id="PTHR30294">
    <property type="entry name" value="MEMBRANE COMPONENT OF ABC TRANSPORTER YHHJ-RELATED"/>
    <property type="match status" value="1"/>
</dbReference>
<dbReference type="PRINTS" id="PR00164">
    <property type="entry name" value="ABC2TRNSPORT"/>
</dbReference>
<keyword evidence="4 8" id="KW-1003">Cell membrane</keyword>
<feature type="transmembrane region" description="Helical" evidence="8">
    <location>
        <begin position="258"/>
        <end position="279"/>
    </location>
</feature>
<dbReference type="OrthoDB" id="9808686at2"/>
<keyword evidence="5 8" id="KW-0812">Transmembrane</keyword>
<dbReference type="PATRIC" id="fig|1177179.3.peg.1861"/>
<proteinExistence type="inferred from homology"/>
<dbReference type="AlphaFoldDB" id="L0WE20"/>
<evidence type="ECO:0000313" key="10">
    <source>
        <dbReference type="EMBL" id="EKF74387.1"/>
    </source>
</evidence>
<comment type="similarity">
    <text evidence="2 8">Belongs to the ABC-2 integral membrane protein family.</text>
</comment>
<evidence type="ECO:0000256" key="6">
    <source>
        <dbReference type="ARBA" id="ARBA00022989"/>
    </source>
</evidence>
<dbReference type="RefSeq" id="WP_008929040.1">
    <property type="nucleotide sequence ID" value="NZ_AMRJ01000012.1"/>
</dbReference>
<evidence type="ECO:0000256" key="3">
    <source>
        <dbReference type="ARBA" id="ARBA00022448"/>
    </source>
</evidence>